<proteinExistence type="predicted"/>
<comment type="caution">
    <text evidence="3">The sequence shown here is derived from an EMBL/GenBank/DDBJ whole genome shotgun (WGS) entry which is preliminary data.</text>
</comment>
<dbReference type="PROSITE" id="PS00661">
    <property type="entry name" value="FERM_2"/>
    <property type="match status" value="1"/>
</dbReference>
<dbReference type="PANTHER" id="PTHR19981">
    <property type="entry name" value="TALIN"/>
    <property type="match status" value="1"/>
</dbReference>
<dbReference type="InterPro" id="IPR014352">
    <property type="entry name" value="FERM/acyl-CoA-bd_prot_sf"/>
</dbReference>
<dbReference type="EMBL" id="CASHTH010000248">
    <property type="protein sequence ID" value="CAI7995564.1"/>
    <property type="molecule type" value="Genomic_DNA"/>
</dbReference>
<evidence type="ECO:0000256" key="1">
    <source>
        <dbReference type="SAM" id="MobiDB-lite"/>
    </source>
</evidence>
<dbReference type="PROSITE" id="PS50057">
    <property type="entry name" value="FERM_3"/>
    <property type="match status" value="1"/>
</dbReference>
<feature type="compositionally biased region" description="Low complexity" evidence="1">
    <location>
        <begin position="667"/>
        <end position="678"/>
    </location>
</feature>
<accession>A0AA35VWK1</accession>
<dbReference type="InterPro" id="IPR019749">
    <property type="entry name" value="Band_41_domain"/>
</dbReference>
<organism evidence="3 4">
    <name type="scientific">Geodia barretti</name>
    <name type="common">Barrett's horny sponge</name>
    <dbReference type="NCBI Taxonomy" id="519541"/>
    <lineage>
        <taxon>Eukaryota</taxon>
        <taxon>Metazoa</taxon>
        <taxon>Porifera</taxon>
        <taxon>Demospongiae</taxon>
        <taxon>Heteroscleromorpha</taxon>
        <taxon>Tetractinellida</taxon>
        <taxon>Astrophorina</taxon>
        <taxon>Geodiidae</taxon>
        <taxon>Geodia</taxon>
    </lineage>
</organism>
<dbReference type="CDD" id="cd14473">
    <property type="entry name" value="FERM_B-lobe"/>
    <property type="match status" value="1"/>
</dbReference>
<dbReference type="Gene3D" id="1.20.80.10">
    <property type="match status" value="1"/>
</dbReference>
<reference evidence="3" key="1">
    <citation type="submission" date="2023-03" db="EMBL/GenBank/DDBJ databases">
        <authorList>
            <person name="Steffen K."/>
            <person name="Cardenas P."/>
        </authorList>
    </citation>
    <scope>NUCLEOTIDE SEQUENCE</scope>
</reference>
<dbReference type="InterPro" id="IPR000299">
    <property type="entry name" value="FERM_domain"/>
</dbReference>
<evidence type="ECO:0000313" key="3">
    <source>
        <dbReference type="EMBL" id="CAI7995564.1"/>
    </source>
</evidence>
<sequence>TPNRSAPNLCSSAAARSLYTLHTRGDQSDRLLQARRAMSLVVTVAYEPDGSPSLRDRRLEMKVSRLQTSLDIARDVYEKVKGELQKPFEDYILYWPRQKVWLLPEKQIGHFHLESGAKLQFKIRRRPLRIRFLDASCKILVVDGSQLVKEVLSDVCSQLKLQYPEEMSLVVAGDYAVTKHHNAKATAKRVESASPGLTRKALGRTRSSMSKDPDSSPPISPGVRRKRPMSGTFSNASKRWTNSRVRKQISKKHQIRLDTPWLDPNKTLAEQEVTDSDELILMYRYYYHMSLDRHSPNLELLYKQARATYLAGEMLCSVGDMVRLSAILTQINKGDYVSEKHNSEVLLQIKGQIAPPKCKVKHLSKQILAEHAALKGLTVRDAMCWFVKLWSSLQLFGMEFLSCTNIETKENGLIGVSKDRVVFLPHKKKKNFCWDMATLVDWKQDGSKDVVTLSFNMESSTHTLTLSLHLPEYSGVLADCLQGHRELSDTVVDMSSGFHEFQFDEELETAISGFTDEGRKDPKDKAFTNLTYEDVYWASKIANPLFSGEELHELKEGAWENPAYDNMDQLMDERFSFLDFTEYTSSETASMDSGIISGRSLELPLGSPVRRKSEGLVGGQSPLVRSTHSMMACSPVEPWKPLSSSALHLSNGLLDNAHLKTHSRTASSGSSIISDGLPSPRPTDSSLLPAITTIQHS</sequence>
<feature type="compositionally biased region" description="Polar residues" evidence="1">
    <location>
        <begin position="231"/>
        <end position="243"/>
    </location>
</feature>
<dbReference type="Gene3D" id="3.10.20.90">
    <property type="entry name" value="Phosphatidylinositol 3-kinase Catalytic Subunit, Chain A, domain 1"/>
    <property type="match status" value="2"/>
</dbReference>
<dbReference type="PANTHER" id="PTHR19981:SF1">
    <property type="entry name" value="RHEA, ISOFORM B"/>
    <property type="match status" value="1"/>
</dbReference>
<feature type="domain" description="FERM" evidence="2">
    <location>
        <begin position="126"/>
        <end position="506"/>
    </location>
</feature>
<dbReference type="SMART" id="SM00295">
    <property type="entry name" value="B41"/>
    <property type="match status" value="1"/>
</dbReference>
<dbReference type="GO" id="GO:0030036">
    <property type="term" value="P:actin cytoskeleton organization"/>
    <property type="evidence" value="ECO:0007669"/>
    <property type="project" value="TreeGrafter"/>
</dbReference>
<keyword evidence="4" id="KW-1185">Reference proteome</keyword>
<dbReference type="Pfam" id="PF00373">
    <property type="entry name" value="FERM_M"/>
    <property type="match status" value="1"/>
</dbReference>
<dbReference type="GO" id="GO:0098609">
    <property type="term" value="P:cell-cell adhesion"/>
    <property type="evidence" value="ECO:0007669"/>
    <property type="project" value="TreeGrafter"/>
</dbReference>
<dbReference type="GO" id="GO:0005737">
    <property type="term" value="C:cytoplasm"/>
    <property type="evidence" value="ECO:0007669"/>
    <property type="project" value="TreeGrafter"/>
</dbReference>
<evidence type="ECO:0000313" key="4">
    <source>
        <dbReference type="Proteomes" id="UP001174909"/>
    </source>
</evidence>
<evidence type="ECO:0000259" key="2">
    <source>
        <dbReference type="PROSITE" id="PS50057"/>
    </source>
</evidence>
<dbReference type="GO" id="GO:0005886">
    <property type="term" value="C:plasma membrane"/>
    <property type="evidence" value="ECO:0007669"/>
    <property type="project" value="TreeGrafter"/>
</dbReference>
<protein>
    <submittedName>
        <fullName evidence="3">Talin-2</fullName>
    </submittedName>
</protein>
<feature type="region of interest" description="Disordered" evidence="1">
    <location>
        <begin position="186"/>
        <end position="245"/>
    </location>
</feature>
<name>A0AA35VWK1_GEOBA</name>
<feature type="region of interest" description="Disordered" evidence="1">
    <location>
        <begin position="664"/>
        <end position="697"/>
    </location>
</feature>
<dbReference type="Proteomes" id="UP001174909">
    <property type="component" value="Unassembled WGS sequence"/>
</dbReference>
<feature type="compositionally biased region" description="Polar residues" evidence="1">
    <location>
        <begin position="682"/>
        <end position="697"/>
    </location>
</feature>
<dbReference type="InterPro" id="IPR019747">
    <property type="entry name" value="FERM_CS"/>
</dbReference>
<dbReference type="AlphaFoldDB" id="A0AA35VWK1"/>
<dbReference type="InterPro" id="IPR035963">
    <property type="entry name" value="FERM_2"/>
</dbReference>
<gene>
    <name evidence="3" type="ORF">GBAR_LOCUS1716</name>
</gene>
<dbReference type="SUPFAM" id="SSF47031">
    <property type="entry name" value="Second domain of FERM"/>
    <property type="match status" value="1"/>
</dbReference>
<dbReference type="InterPro" id="IPR019748">
    <property type="entry name" value="FERM_central"/>
</dbReference>
<feature type="non-terminal residue" evidence="3">
    <location>
        <position position="1"/>
    </location>
</feature>